<organism evidence="2 3">
    <name type="scientific">Spraguea lophii (strain 42_110)</name>
    <name type="common">Microsporidian parasite</name>
    <dbReference type="NCBI Taxonomy" id="1358809"/>
    <lineage>
        <taxon>Eukaryota</taxon>
        <taxon>Fungi</taxon>
        <taxon>Fungi incertae sedis</taxon>
        <taxon>Microsporidia</taxon>
        <taxon>Spragueidae</taxon>
        <taxon>Spraguea</taxon>
    </lineage>
</organism>
<keyword evidence="1" id="KW-0472">Membrane</keyword>
<evidence type="ECO:0000256" key="1">
    <source>
        <dbReference type="SAM" id="Phobius"/>
    </source>
</evidence>
<comment type="caution">
    <text evidence="2">The sequence shown here is derived from an EMBL/GenBank/DDBJ whole genome shotgun (WGS) entry which is preliminary data.</text>
</comment>
<dbReference type="AlphaFoldDB" id="S7XM18"/>
<feature type="transmembrane region" description="Helical" evidence="1">
    <location>
        <begin position="200"/>
        <end position="218"/>
    </location>
</feature>
<feature type="transmembrane region" description="Helical" evidence="1">
    <location>
        <begin position="174"/>
        <end position="193"/>
    </location>
</feature>
<keyword evidence="3" id="KW-1185">Reference proteome</keyword>
<dbReference type="Proteomes" id="UP000014978">
    <property type="component" value="Unassembled WGS sequence"/>
</dbReference>
<feature type="transmembrane region" description="Helical" evidence="1">
    <location>
        <begin position="148"/>
        <end position="168"/>
    </location>
</feature>
<accession>S7XM18</accession>
<feature type="transmembrane region" description="Helical" evidence="1">
    <location>
        <begin position="40"/>
        <end position="57"/>
    </location>
</feature>
<proteinExistence type="predicted"/>
<reference evidence="3" key="1">
    <citation type="journal article" date="2013" name="PLoS Genet.">
        <title>The genome of Spraguea lophii and the basis of host-microsporidian interactions.</title>
        <authorList>
            <person name="Campbell S.E."/>
            <person name="Williams T.A."/>
            <person name="Yousuf A."/>
            <person name="Soanes D.M."/>
            <person name="Paszkiewicz K.H."/>
            <person name="Williams B.A.P."/>
        </authorList>
    </citation>
    <scope>NUCLEOTIDE SEQUENCE [LARGE SCALE GENOMIC DNA]</scope>
    <source>
        <strain evidence="3">42_110</strain>
    </source>
</reference>
<keyword evidence="1" id="KW-1133">Transmembrane helix</keyword>
<feature type="transmembrane region" description="Helical" evidence="1">
    <location>
        <begin position="12"/>
        <end position="28"/>
    </location>
</feature>
<dbReference type="InParanoid" id="S7XM18"/>
<gene>
    <name evidence="2" type="ORF">SLOPH_543</name>
</gene>
<evidence type="ECO:0000313" key="2">
    <source>
        <dbReference type="EMBL" id="EPR80144.1"/>
    </source>
</evidence>
<sequence length="224" mass="27102">MSVIPKPFIRYLISFTILFILSITINVISKNIYKCKCNNYSCFIYLLWKLMQLYNFYSGIFSKDTIKIKCVFIIQIYRTIEYCIDIYTDNINIKEFILQLICTIYKIIIIYKTYKQLDIFYGWKEYKIFGILDKNIKRKYIIRRRLNILLKYVCLLTLQEVIFDYFAYNVYNVIFSMYVLYLLVICVISFFILHMIYNRYVNIILAGYIVIFSIYTIISATEDV</sequence>
<keyword evidence="1" id="KW-0812">Transmembrane</keyword>
<dbReference type="HOGENOM" id="CLU_1235743_0_0_1"/>
<dbReference type="VEuPathDB" id="MicrosporidiaDB:SLOPH_543"/>
<protein>
    <submittedName>
        <fullName evidence="2">Uncharacterized protein</fullName>
    </submittedName>
</protein>
<name>S7XM18_SPRLO</name>
<evidence type="ECO:0000313" key="3">
    <source>
        <dbReference type="Proteomes" id="UP000014978"/>
    </source>
</evidence>
<dbReference type="EMBL" id="ATCN01000002">
    <property type="protein sequence ID" value="EPR80144.1"/>
    <property type="molecule type" value="Genomic_DNA"/>
</dbReference>